<dbReference type="KEGG" id="aten:116289926"/>
<dbReference type="Pfam" id="PF02214">
    <property type="entry name" value="BTB_2"/>
    <property type="match status" value="1"/>
</dbReference>
<keyword evidence="2" id="KW-1185">Reference proteome</keyword>
<feature type="domain" description="BTB" evidence="1">
    <location>
        <begin position="66"/>
        <end position="167"/>
    </location>
</feature>
<gene>
    <name evidence="4" type="primary">LOC116303720</name>
    <name evidence="3" type="synonym">LOC116289926</name>
</gene>
<dbReference type="SMART" id="SM00225">
    <property type="entry name" value="BTB"/>
    <property type="match status" value="1"/>
</dbReference>
<dbReference type="Gene3D" id="3.30.710.10">
    <property type="entry name" value="Potassium Channel Kv1.1, Chain A"/>
    <property type="match status" value="1"/>
</dbReference>
<dbReference type="OrthoDB" id="5959138at2759"/>
<organism evidence="2 4">
    <name type="scientific">Actinia tenebrosa</name>
    <name type="common">Australian red waratah sea anemone</name>
    <dbReference type="NCBI Taxonomy" id="6105"/>
    <lineage>
        <taxon>Eukaryota</taxon>
        <taxon>Metazoa</taxon>
        <taxon>Cnidaria</taxon>
        <taxon>Anthozoa</taxon>
        <taxon>Hexacorallia</taxon>
        <taxon>Actiniaria</taxon>
        <taxon>Actiniidae</taxon>
        <taxon>Actinia</taxon>
    </lineage>
</organism>
<name>A0A6P8IQG2_ACTTE</name>
<proteinExistence type="predicted"/>
<protein>
    <submittedName>
        <fullName evidence="3">Uncharacterized protein LOC116289926</fullName>
    </submittedName>
    <submittedName>
        <fullName evidence="4">Uncharacterized protein LOC116303720</fullName>
    </submittedName>
</protein>
<dbReference type="InterPro" id="IPR000210">
    <property type="entry name" value="BTB/POZ_dom"/>
</dbReference>
<dbReference type="GeneID" id="116303720"/>
<evidence type="ECO:0000313" key="2">
    <source>
        <dbReference type="Proteomes" id="UP000515163"/>
    </source>
</evidence>
<evidence type="ECO:0000313" key="4">
    <source>
        <dbReference type="RefSeq" id="XP_031569169.1"/>
    </source>
</evidence>
<reference evidence="3 4" key="1">
    <citation type="submission" date="2025-04" db="UniProtKB">
        <authorList>
            <consortium name="RefSeq"/>
        </authorList>
    </citation>
    <scope>IDENTIFICATION</scope>
    <source>
        <tissue evidence="3 4">Tentacle</tissue>
    </source>
</reference>
<dbReference type="Proteomes" id="UP000515163">
    <property type="component" value="Unplaced"/>
</dbReference>
<dbReference type="AlphaFoldDB" id="A0A6P8IQG2"/>
<evidence type="ECO:0000259" key="1">
    <source>
        <dbReference type="SMART" id="SM00225"/>
    </source>
</evidence>
<accession>A0A6P8IQG2</accession>
<dbReference type="RefSeq" id="XP_031552732.1">
    <property type="nucleotide sequence ID" value="XM_031696872.1"/>
</dbReference>
<dbReference type="PANTHER" id="PTHR14499:SF136">
    <property type="entry name" value="GH08630P"/>
    <property type="match status" value="1"/>
</dbReference>
<sequence>MSTEKANAPSDITKDPSAVKDLIIPLSDSVEEKKENDKTPKLRIYRTSEVIEQDGILEQAIFVFPSVVSLNVGGYHYHSTSYTLTQFSESRLAKMCNGIIPLAKDPRGNIFIDRDGATFRYILSFLRSRKLKLPLNFKEFDELESEAEYYEIEPLVEALKKEKSKYVKQNFNLRLSCSKEGAVLAGEVNNLVNIIPNIENLGGRLNTGEGFEFLTGDKVTKGAQMEFPLKSSQVDALVQHILKCGYEIKGTHFAFDDSEKQTWIFEKKNI</sequence>
<dbReference type="RefSeq" id="XP_031569169.1">
    <property type="nucleotide sequence ID" value="XM_031713309.1"/>
</dbReference>
<dbReference type="GO" id="GO:0051260">
    <property type="term" value="P:protein homooligomerization"/>
    <property type="evidence" value="ECO:0007669"/>
    <property type="project" value="InterPro"/>
</dbReference>
<dbReference type="InterPro" id="IPR003131">
    <property type="entry name" value="T1-type_BTB"/>
</dbReference>
<dbReference type="InterPro" id="IPR011333">
    <property type="entry name" value="SKP1/BTB/POZ_sf"/>
</dbReference>
<dbReference type="KEGG" id="aten:116303720"/>
<dbReference type="SUPFAM" id="SSF54695">
    <property type="entry name" value="POZ domain"/>
    <property type="match status" value="1"/>
</dbReference>
<dbReference type="PANTHER" id="PTHR14499">
    <property type="entry name" value="POTASSIUM CHANNEL TETRAMERIZATION DOMAIN-CONTAINING"/>
    <property type="match status" value="1"/>
</dbReference>
<evidence type="ECO:0000313" key="3">
    <source>
        <dbReference type="RefSeq" id="XP_031552732.1"/>
    </source>
</evidence>